<keyword evidence="1" id="KW-0472">Membrane</keyword>
<evidence type="ECO:0000256" key="1">
    <source>
        <dbReference type="SAM" id="Phobius"/>
    </source>
</evidence>
<proteinExistence type="predicted"/>
<name>A0AAD7DVN8_MYCRO</name>
<keyword evidence="1" id="KW-1133">Transmembrane helix</keyword>
<protein>
    <submittedName>
        <fullName evidence="2">Uncharacterized protein</fullName>
    </submittedName>
</protein>
<sequence>MGSDSQPLLVDAPPSTDVDNGQLQHYCACCSSQLESHQDNKESQPWTMRHSLIIVAIILSSVIFIFSVVEMSTARIFRGPSILQIFVVIWTDMTITYLALLLYMGRRRQAGRRKLGRTVAQVRVMCALASSWTSTQIRSHRQLSFILSSLHDHNDGTEPKSMWLVLQ</sequence>
<comment type="caution">
    <text evidence="2">The sequence shown here is derived from an EMBL/GenBank/DDBJ whole genome shotgun (WGS) entry which is preliminary data.</text>
</comment>
<gene>
    <name evidence="2" type="ORF">B0H17DRAFT_1049956</name>
</gene>
<reference evidence="2" key="1">
    <citation type="submission" date="2023-03" db="EMBL/GenBank/DDBJ databases">
        <title>Massive genome expansion in bonnet fungi (Mycena s.s.) driven by repeated elements and novel gene families across ecological guilds.</title>
        <authorList>
            <consortium name="Lawrence Berkeley National Laboratory"/>
            <person name="Harder C.B."/>
            <person name="Miyauchi S."/>
            <person name="Viragh M."/>
            <person name="Kuo A."/>
            <person name="Thoen E."/>
            <person name="Andreopoulos B."/>
            <person name="Lu D."/>
            <person name="Skrede I."/>
            <person name="Drula E."/>
            <person name="Henrissat B."/>
            <person name="Morin E."/>
            <person name="Kohler A."/>
            <person name="Barry K."/>
            <person name="LaButti K."/>
            <person name="Morin E."/>
            <person name="Salamov A."/>
            <person name="Lipzen A."/>
            <person name="Mereny Z."/>
            <person name="Hegedus B."/>
            <person name="Baldrian P."/>
            <person name="Stursova M."/>
            <person name="Weitz H."/>
            <person name="Taylor A."/>
            <person name="Grigoriev I.V."/>
            <person name="Nagy L.G."/>
            <person name="Martin F."/>
            <person name="Kauserud H."/>
        </authorList>
    </citation>
    <scope>NUCLEOTIDE SEQUENCE</scope>
    <source>
        <strain evidence="2">CBHHK067</strain>
    </source>
</reference>
<keyword evidence="1" id="KW-0812">Transmembrane</keyword>
<feature type="transmembrane region" description="Helical" evidence="1">
    <location>
        <begin position="51"/>
        <end position="69"/>
    </location>
</feature>
<keyword evidence="3" id="KW-1185">Reference proteome</keyword>
<feature type="transmembrane region" description="Helical" evidence="1">
    <location>
        <begin position="81"/>
        <end position="104"/>
    </location>
</feature>
<dbReference type="EMBL" id="JARKIE010000024">
    <property type="protein sequence ID" value="KAJ7699030.1"/>
    <property type="molecule type" value="Genomic_DNA"/>
</dbReference>
<evidence type="ECO:0000313" key="2">
    <source>
        <dbReference type="EMBL" id="KAJ7699030.1"/>
    </source>
</evidence>
<evidence type="ECO:0000313" key="3">
    <source>
        <dbReference type="Proteomes" id="UP001221757"/>
    </source>
</evidence>
<accession>A0AAD7DVN8</accession>
<organism evidence="2 3">
    <name type="scientific">Mycena rosella</name>
    <name type="common">Pink bonnet</name>
    <name type="synonym">Agaricus rosellus</name>
    <dbReference type="NCBI Taxonomy" id="1033263"/>
    <lineage>
        <taxon>Eukaryota</taxon>
        <taxon>Fungi</taxon>
        <taxon>Dikarya</taxon>
        <taxon>Basidiomycota</taxon>
        <taxon>Agaricomycotina</taxon>
        <taxon>Agaricomycetes</taxon>
        <taxon>Agaricomycetidae</taxon>
        <taxon>Agaricales</taxon>
        <taxon>Marasmiineae</taxon>
        <taxon>Mycenaceae</taxon>
        <taxon>Mycena</taxon>
    </lineage>
</organism>
<dbReference type="Proteomes" id="UP001221757">
    <property type="component" value="Unassembled WGS sequence"/>
</dbReference>
<dbReference type="AlphaFoldDB" id="A0AAD7DVN8"/>